<dbReference type="EC" id="3.1.26.4" evidence="19"/>
<evidence type="ECO:0000256" key="10">
    <source>
        <dbReference type="ARBA" id="ARBA00022723"/>
    </source>
</evidence>
<evidence type="ECO:0000313" key="25">
    <source>
        <dbReference type="EMBL" id="AFH73106.1"/>
    </source>
</evidence>
<keyword evidence="4 19" id="KW-0945">Host-virus interaction</keyword>
<evidence type="ECO:0000313" key="23">
    <source>
        <dbReference type="EMBL" id="AFH73100.1"/>
    </source>
</evidence>
<keyword evidence="12 19" id="KW-0378">Hydrolase</keyword>
<dbReference type="InterPro" id="IPR000201">
    <property type="entry name" value="DNApol_viral_N"/>
</dbReference>
<keyword evidence="3 19" id="KW-1113">Inhibition of host RLR pathway by virus</keyword>
<dbReference type="InterPro" id="IPR051320">
    <property type="entry name" value="Viral_Replic_Matur_Polypro"/>
</dbReference>
<keyword evidence="8 19" id="KW-0235">DNA replication</keyword>
<dbReference type="EC" id="2.7.7.49" evidence="19"/>
<dbReference type="EMBL" id="JQ707464">
    <property type="protein sequence ID" value="AFH73106.1"/>
    <property type="molecule type" value="Genomic_DNA"/>
</dbReference>
<evidence type="ECO:0000256" key="4">
    <source>
        <dbReference type="ARBA" id="ARBA00022581"/>
    </source>
</evidence>
<evidence type="ECO:0000256" key="7">
    <source>
        <dbReference type="ARBA" id="ARBA00022695"/>
    </source>
</evidence>
<keyword evidence="15 19" id="KW-0239">DNA-directed DNA polymerase</keyword>
<evidence type="ECO:0000259" key="21">
    <source>
        <dbReference type="PROSITE" id="PS50878"/>
    </source>
</evidence>
<keyword evidence="17 19" id="KW-0511">Multifunctional enzyme</keyword>
<evidence type="ECO:0000256" key="19">
    <source>
        <dbReference type="HAMAP-Rule" id="MF_04073"/>
    </source>
</evidence>
<dbReference type="GO" id="GO:0006260">
    <property type="term" value="P:DNA replication"/>
    <property type="evidence" value="ECO:0007669"/>
    <property type="project" value="UniProtKB-UniRule"/>
</dbReference>
<keyword evidence="14 19" id="KW-0695">RNA-directed DNA polymerase</keyword>
<evidence type="ECO:0000256" key="11">
    <source>
        <dbReference type="ARBA" id="ARBA00022759"/>
    </source>
</evidence>
<dbReference type="GO" id="GO:0046872">
    <property type="term" value="F:metal ion binding"/>
    <property type="evidence" value="ECO:0007669"/>
    <property type="project" value="UniProtKB-UniRule"/>
</dbReference>
<evidence type="ECO:0000256" key="18">
    <source>
        <dbReference type="ARBA" id="ARBA00023280"/>
    </source>
</evidence>
<organism evidence="22">
    <name type="scientific">Hepatitis B virus</name>
    <name type="common">HBV</name>
    <dbReference type="NCBI Taxonomy" id="10407"/>
    <lineage>
        <taxon>Viruses</taxon>
        <taxon>Riboviria</taxon>
        <taxon>Pararnavirae</taxon>
        <taxon>Artverviricota</taxon>
        <taxon>Revtraviricetes</taxon>
        <taxon>Blubervirales</taxon>
        <taxon>Hepadnaviridae</taxon>
        <taxon>Orthohepadnavirus</taxon>
        <taxon>Orthohepadnavirus hominoidei</taxon>
    </lineage>
</organism>
<comment type="catalytic activity">
    <reaction evidence="1 19">
        <text>Endonucleolytic cleavage to 5'-phosphomonoester.</text>
        <dbReference type="EC" id="3.1.26.4"/>
    </reaction>
</comment>
<evidence type="ECO:0000256" key="17">
    <source>
        <dbReference type="ARBA" id="ARBA00023268"/>
    </source>
</evidence>
<evidence type="ECO:0000313" key="28">
    <source>
        <dbReference type="EMBL" id="AFH73114.1"/>
    </source>
</evidence>
<evidence type="ECO:0000256" key="2">
    <source>
        <dbReference type="ARBA" id="ARBA00007994"/>
    </source>
</evidence>
<comment type="miscellaneous">
    <text evidence="19">Hepadnaviral virions contain probably just one P protein molecule per particle.</text>
</comment>
<evidence type="ECO:0000256" key="14">
    <source>
        <dbReference type="ARBA" id="ARBA00022918"/>
    </source>
</evidence>
<protein>
    <recommendedName>
        <fullName evidence="19">Protein P</fullName>
    </recommendedName>
    <domain>
        <recommendedName>
            <fullName evidence="19">DNA-directed DNA polymerase</fullName>
            <ecNumber evidence="19">2.7.7.7</ecNumber>
        </recommendedName>
    </domain>
    <domain>
        <recommendedName>
            <fullName evidence="19">RNA-directed DNA polymerase</fullName>
            <ecNumber evidence="19">2.7.7.49</ecNumber>
        </recommendedName>
    </domain>
    <domain>
        <recommendedName>
            <fullName evidence="19">Ribonuclease H</fullName>
            <ecNumber evidence="19">3.1.26.4</ecNumber>
        </recommendedName>
    </domain>
</protein>
<organismHost>
    <name type="scientific">Homo sapiens</name>
    <name type="common">Human</name>
    <dbReference type="NCBI Taxonomy" id="9606"/>
</organismHost>
<feature type="binding site" evidence="19">
    <location>
        <position position="412"/>
    </location>
    <ligand>
        <name>Mg(2+)</name>
        <dbReference type="ChEBI" id="CHEBI:18420"/>
        <note>catalytic</note>
    </ligand>
</feature>
<comment type="activity regulation">
    <text evidence="19">Activated by host HSP70 and HSP40 in vitro to be able to bind the epsilon loop of the pgRNA. Because deletion of the RNase H region renders the protein partly chaperone-independent, the chaperones may be needed indirectly to relieve occlusion of the RNA-binding site by this domain. Inhibited by several reverse-transcriptase inhibitors: Lamivudine, Adefovir and Entecavir.</text>
</comment>
<dbReference type="GO" id="GO:0003887">
    <property type="term" value="F:DNA-directed DNA polymerase activity"/>
    <property type="evidence" value="ECO:0007669"/>
    <property type="project" value="UniProtKB-UniRule"/>
</dbReference>
<dbReference type="InterPro" id="IPR000477">
    <property type="entry name" value="RT_dom"/>
</dbReference>
<dbReference type="EMBL" id="JQ707457">
    <property type="protein sequence ID" value="AFH73099.1"/>
    <property type="molecule type" value="Genomic_DNA"/>
</dbReference>
<evidence type="ECO:0000256" key="9">
    <source>
        <dbReference type="ARBA" id="ARBA00022722"/>
    </source>
</evidence>
<sequence>MPLSYQHFRRLLLLDEEAGPLEEELPRLADEDLNRRVAEDLHLQLPNVSIPWTHKVGNFTGLYSSTIPVFNPDWQTPSFPNIHLHQDIITKCEQFVGPLTVNEKRRLKLVMPARFFPNSTKYLPLDKGIKPYYPENVVNHYFQTRHYLHTLWKAGILYKRETSRSASFCGSPYTWEQELQHGRLVIKTSQRHGDESFCSQPSGILSRSSVGPCIRSQLKQSRLGLQPHQGPLASSQPGRSGSIRARAHPSTRRPFGVEPSVSGHTNNFASKSASCLHQSSVRKAAYSHLSTSKRQSSSGHAVEFPCWWLQFRNSKPCSEYCLSHLVNLREDWGPCGEHGEHHIRIPRTPARVTGGVFLVDKNPHNTAESRLVVDFSQFSRGSARVSWPKFAVPNLQSLTNLLSSNLSWLSLDVSAAFYHIPLHPAAMPHLLVGSSGLSRYVARLSSDSRILDHQYGTLQNLHDSCSRQLYVSLMLLYKTYGWKLHLYSHPIVLGFRKIPMGVGLSPFLLAQFTSAICSVVRRAFPHCLAFSYMDDVVLGAKSVQHLESLYTAVTNFLLSLGIHLNPNKTKRWGYSLNFMGYIIGSWGTLPQDHIVQKIKHCFRKLPVNRPIDWKVCQRIVGLLGFAAPFTQCGYPALMPLYACIQAKQAFTFSPTYKAFLSKQYMNLYPVARQRPGLCQVFADATPTGWGLAIGHQRMRGTFVAPLPIHTAELLAACFARSRSGAKLIGTDNSVVLSRKYTSFPWLLGCTANWILRGTSFVYVPSALNPADDPSRGRLGLSRPLLRLPFQPTTGRTSLYAVSPSVPSHLPDRVHFASPLHVTWKPP</sequence>
<keyword evidence="13 19" id="KW-0460">Magnesium</keyword>
<keyword evidence="6 19" id="KW-0808">Transferase</keyword>
<dbReference type="PANTHER" id="PTHR33064">
    <property type="entry name" value="POL PROTEIN"/>
    <property type="match status" value="1"/>
</dbReference>
<feature type="binding site" evidence="19">
    <location>
        <position position="535"/>
    </location>
    <ligand>
        <name>Mg(2+)</name>
        <dbReference type="ChEBI" id="CHEBI:18420"/>
        <note>catalytic</note>
    </ligand>
</feature>
<dbReference type="Pfam" id="PF00242">
    <property type="entry name" value="DNA_pol_viral_N"/>
    <property type="match status" value="1"/>
</dbReference>
<keyword evidence="9 19" id="KW-0540">Nuclease</keyword>
<keyword evidence="18 19" id="KW-0899">Viral immunoevasion</keyword>
<proteinExistence type="inferred from homology"/>
<dbReference type="InterPro" id="IPR037531">
    <property type="entry name" value="HBV_DPOL"/>
</dbReference>
<keyword evidence="10 19" id="KW-0479">Metal-binding</keyword>
<evidence type="ECO:0000256" key="16">
    <source>
        <dbReference type="ARBA" id="ARBA00023125"/>
    </source>
</evidence>
<dbReference type="GO" id="GO:0003677">
    <property type="term" value="F:DNA binding"/>
    <property type="evidence" value="ECO:0007669"/>
    <property type="project" value="UniProtKB-UniRule"/>
</dbReference>
<evidence type="ECO:0000256" key="12">
    <source>
        <dbReference type="ARBA" id="ARBA00022801"/>
    </source>
</evidence>
<keyword evidence="16 19" id="KW-0238">DNA-binding</keyword>
<dbReference type="HAMAP" id="MF_04073">
    <property type="entry name" value="HBV_DPOL"/>
    <property type="match status" value="1"/>
</dbReference>
<dbReference type="EMBL" id="JQ707472">
    <property type="protein sequence ID" value="AFH73114.1"/>
    <property type="molecule type" value="Genomic_DNA"/>
</dbReference>
<comment type="similarity">
    <text evidence="2 19">Belongs to the hepadnaviridae P protein family.</text>
</comment>
<evidence type="ECO:0000256" key="13">
    <source>
        <dbReference type="ARBA" id="ARBA00022842"/>
    </source>
</evidence>
<dbReference type="EMBL" id="JQ707458">
    <property type="protein sequence ID" value="AFH73100.1"/>
    <property type="molecule type" value="Genomic_DNA"/>
</dbReference>
<gene>
    <name evidence="19" type="primary">P</name>
</gene>
<dbReference type="SUPFAM" id="SSF56672">
    <property type="entry name" value="DNA/RNA polymerases"/>
    <property type="match status" value="1"/>
</dbReference>
<comment type="caution">
    <text evidence="19">Lacks conserved residue(s) required for the propagation of feature annotation.</text>
</comment>
<dbReference type="GO" id="GO:0052170">
    <property type="term" value="P:symbiont-mediated suppression of host innate immune response"/>
    <property type="evidence" value="ECO:0007669"/>
    <property type="project" value="UniProtKB-UniRule"/>
</dbReference>
<dbReference type="EC" id="2.7.7.7" evidence="19"/>
<dbReference type="Pfam" id="PF00336">
    <property type="entry name" value="DNA_pol_viral_C"/>
    <property type="match status" value="1"/>
</dbReference>
<feature type="region of interest" description="Polymerase/reverse transcriptase domain (RT)" evidence="19">
    <location>
        <begin position="330"/>
        <end position="673"/>
    </location>
</feature>
<evidence type="ECO:0000256" key="20">
    <source>
        <dbReference type="SAM" id="MobiDB-lite"/>
    </source>
</evidence>
<keyword evidence="5 19" id="KW-1090">Inhibition of host innate immune response by virus</keyword>
<evidence type="ECO:0000313" key="22">
    <source>
        <dbReference type="EMBL" id="AFH73099.1"/>
    </source>
</evidence>
<comment type="domain">
    <text evidence="19">Terminal protein domain (TP) is hepadnavirus-specific. Spacer domain is highly variable and separates the TP and RT domains. Polymerase/reverse-transcriptase domain (RT) and ribonuclease H domain (RH) are similar to retrovirus reverse transcriptase/RNase H.</text>
</comment>
<dbReference type="InterPro" id="IPR043128">
    <property type="entry name" value="Rev_trsase/Diguanyl_cyclase"/>
</dbReference>
<evidence type="ECO:0000256" key="15">
    <source>
        <dbReference type="ARBA" id="ARBA00022932"/>
    </source>
</evidence>
<feature type="region of interest" description="Terminal protein domain (TP)" evidence="19">
    <location>
        <begin position="1"/>
        <end position="177"/>
    </location>
</feature>
<dbReference type="GO" id="GO:0004523">
    <property type="term" value="F:RNA-DNA hybrid ribonuclease activity"/>
    <property type="evidence" value="ECO:0007669"/>
    <property type="project" value="UniProtKB-UniRule"/>
</dbReference>
<evidence type="ECO:0000256" key="3">
    <source>
        <dbReference type="ARBA" id="ARBA00022482"/>
    </source>
</evidence>
<evidence type="ECO:0000256" key="1">
    <source>
        <dbReference type="ARBA" id="ARBA00000077"/>
    </source>
</evidence>
<dbReference type="EMBL" id="JQ707461">
    <property type="protein sequence ID" value="AFH73103.1"/>
    <property type="molecule type" value="Genomic_DNA"/>
</dbReference>
<comment type="function">
    <text evidence="19">Multifunctional enzyme that converts the viral RNA genome into dsDNA in viral cytoplasmic capsids. This enzyme displays a DNA polymerase activity that can copy either DNA or RNA templates, and a ribonuclease H (RNase H) activity that cleaves the RNA strand of RNA-DNA heteroduplexes in a partially processive 3'- to 5'-endonucleasic mode. Neo-synthesized pregenomic RNA (pgRNA) are encapsidated together with the P protein, and reverse-transcribed inside the nucleocapsid. Initiation of reverse-transcription occurs first by binding the epsilon loop on the pgRNA genome, and is initiated by protein priming, thereby the 5'-end of (-)DNA is covalently linked to P protein. Partial (+)DNA is synthesized from the (-)DNA template and generates the relaxed circular DNA (RC-DNA) genome. After budding and infection, the RC-DNA migrates in the nucleus, and is converted into a plasmid-like covalently closed circular DNA (cccDNA). The activity of P protein does not seem to be necessary for cccDNA generation, and is presumably released from (+)DNA by host nuclear DNA repair machinery.</text>
</comment>
<accession>I0C8L5</accession>
<keyword evidence="7 19" id="KW-0548">Nucleotidyltransferase</keyword>
<evidence type="ECO:0000256" key="5">
    <source>
        <dbReference type="ARBA" id="ARBA00022632"/>
    </source>
</evidence>
<evidence type="ECO:0000313" key="26">
    <source>
        <dbReference type="EMBL" id="AFH73108.1"/>
    </source>
</evidence>
<comment type="catalytic activity">
    <reaction evidence="19">
        <text>DNA(n) + a 2'-deoxyribonucleoside 5'-triphosphate = DNA(n+1) + diphosphate</text>
        <dbReference type="Rhea" id="RHEA:22508"/>
        <dbReference type="Rhea" id="RHEA-COMP:17339"/>
        <dbReference type="Rhea" id="RHEA-COMP:17340"/>
        <dbReference type="ChEBI" id="CHEBI:33019"/>
        <dbReference type="ChEBI" id="CHEBI:61560"/>
        <dbReference type="ChEBI" id="CHEBI:173112"/>
        <dbReference type="EC" id="2.7.7.49"/>
    </reaction>
</comment>
<evidence type="ECO:0000256" key="8">
    <source>
        <dbReference type="ARBA" id="ARBA00022705"/>
    </source>
</evidence>
<dbReference type="InterPro" id="IPR043502">
    <property type="entry name" value="DNA/RNA_pol_sf"/>
</dbReference>
<dbReference type="Pfam" id="PF00078">
    <property type="entry name" value="RVT_1"/>
    <property type="match status" value="1"/>
</dbReference>
<dbReference type="FunFam" id="3.30.70.270:FF:000009">
    <property type="entry name" value="Protein P"/>
    <property type="match status" value="1"/>
</dbReference>
<keyword evidence="11 19" id="KW-0255">Endonuclease</keyword>
<dbReference type="EMBL" id="JQ707470">
    <property type="protein sequence ID" value="AFH73112.1"/>
    <property type="molecule type" value="Genomic_DNA"/>
</dbReference>
<dbReference type="EMBL" id="JQ707466">
    <property type="protein sequence ID" value="AFH73108.1"/>
    <property type="molecule type" value="Genomic_DNA"/>
</dbReference>
<feature type="binding site" evidence="19">
    <location>
        <position position="534"/>
    </location>
    <ligand>
        <name>Mg(2+)</name>
        <dbReference type="ChEBI" id="CHEBI:18420"/>
        <note>catalytic</note>
    </ligand>
</feature>
<dbReference type="Gene3D" id="3.30.70.270">
    <property type="match status" value="1"/>
</dbReference>
<feature type="site" description="Priming of reverse-transcription by covalently linking the first nucleotide of the (-)DNA" evidence="19">
    <location>
        <position position="63"/>
    </location>
</feature>
<organismHost>
    <name type="scientific">Pan troglodytes</name>
    <name type="common">Chimpanzee</name>
    <dbReference type="NCBI Taxonomy" id="9598"/>
</organismHost>
<reference evidence="22" key="1">
    <citation type="journal article" date="2012" name="Nat. Commun.">
        <title>Convergence and coevolution of Hepatitis B virus drug resistance.</title>
        <authorList>
            <person name="Thai H."/>
            <person name="Campo D.S."/>
            <person name="Lara J."/>
            <person name="Dimitrova Z."/>
            <person name="Ramachandran S."/>
            <person name="Xia G.-L."/>
            <person name="Ganova-Raeva L."/>
            <person name="Teo C.-G."/>
            <person name="Lok A."/>
            <person name="Khudyakov Y."/>
        </authorList>
    </citation>
    <scope>NUCLEOTIDE SEQUENCE</scope>
    <source>
        <strain evidence="22">MC3_C10</strain>
        <strain evidence="23">MC3_C11-10</strain>
        <strain evidence="24">MC3_C15</strain>
        <strain evidence="25">MC3_C2-4</strain>
        <strain evidence="26">MC3_C26</strain>
        <strain evidence="27">MC3_C34</strain>
        <strain evidence="28">MC3_C40</strain>
    </source>
</reference>
<comment type="catalytic activity">
    <reaction evidence="19">
        <text>DNA(n) + a 2'-deoxyribonucleoside 5'-triphosphate = DNA(n+1) + diphosphate</text>
        <dbReference type="Rhea" id="RHEA:22508"/>
        <dbReference type="Rhea" id="RHEA-COMP:17339"/>
        <dbReference type="Rhea" id="RHEA-COMP:17340"/>
        <dbReference type="ChEBI" id="CHEBI:33019"/>
        <dbReference type="ChEBI" id="CHEBI:61560"/>
        <dbReference type="ChEBI" id="CHEBI:173112"/>
        <dbReference type="EC" id="2.7.7.7"/>
    </reaction>
</comment>
<dbReference type="GO" id="GO:0003964">
    <property type="term" value="F:RNA-directed DNA polymerase activity"/>
    <property type="evidence" value="ECO:0007669"/>
    <property type="project" value="UniProtKB-UniRule"/>
</dbReference>
<evidence type="ECO:0000256" key="6">
    <source>
        <dbReference type="ARBA" id="ARBA00022679"/>
    </source>
</evidence>
<dbReference type="InterPro" id="IPR001462">
    <property type="entry name" value="DNApol_viral_C"/>
</dbReference>
<comment type="domain">
    <text evidence="19">The polymerase/reverse transcriptase (RT) and ribonuclease H (RH) domains are structured in five subdomains: finger, palm, thumb, connection and RNase H. Within the palm subdomain, the 'primer grip' region is thought to be involved in the positioning of the primer terminus for accommodating the incoming nucleotide. The RH domain stabilizes the association of RT with primer-template.</text>
</comment>
<name>I0C8L5_HBV</name>
<evidence type="ECO:0000313" key="27">
    <source>
        <dbReference type="EMBL" id="AFH73112.1"/>
    </source>
</evidence>
<dbReference type="PANTHER" id="PTHR33064:SF37">
    <property type="entry name" value="RIBONUCLEASE H"/>
    <property type="match status" value="1"/>
</dbReference>
<feature type="domain" description="Reverse transcriptase" evidence="21">
    <location>
        <begin position="340"/>
        <end position="583"/>
    </location>
</feature>
<feature type="region of interest" description="Disordered" evidence="20">
    <location>
        <begin position="224"/>
        <end position="263"/>
    </location>
</feature>
<evidence type="ECO:0000313" key="24">
    <source>
        <dbReference type="EMBL" id="AFH73103.1"/>
    </source>
</evidence>
<dbReference type="PROSITE" id="PS50878">
    <property type="entry name" value="RT_POL"/>
    <property type="match status" value="1"/>
</dbReference>